<dbReference type="InterPro" id="IPR051676">
    <property type="entry name" value="UPF0053_domain"/>
</dbReference>
<feature type="transmembrane region" description="Helical" evidence="11">
    <location>
        <begin position="131"/>
        <end position="149"/>
    </location>
</feature>
<dbReference type="InterPro" id="IPR016169">
    <property type="entry name" value="FAD-bd_PCMH_sub2"/>
</dbReference>
<evidence type="ECO:0000313" key="14">
    <source>
        <dbReference type="EMBL" id="CAA9420105.1"/>
    </source>
</evidence>
<dbReference type="Gene3D" id="3.10.580.10">
    <property type="entry name" value="CBS-domain"/>
    <property type="match status" value="1"/>
</dbReference>
<dbReference type="PROSITE" id="PS51846">
    <property type="entry name" value="CNNM"/>
    <property type="match status" value="1"/>
</dbReference>
<comment type="similarity">
    <text evidence="2">Belongs to the UPF0053 family.</text>
</comment>
<comment type="subcellular location">
    <subcellularLocation>
        <location evidence="1">Cell membrane</location>
        <topology evidence="1">Multi-pass membrane protein</topology>
    </subcellularLocation>
</comment>
<dbReference type="SMART" id="SM01091">
    <property type="entry name" value="CorC_HlyC"/>
    <property type="match status" value="1"/>
</dbReference>
<evidence type="ECO:0000256" key="6">
    <source>
        <dbReference type="ARBA" id="ARBA00022989"/>
    </source>
</evidence>
<dbReference type="Pfam" id="PF00571">
    <property type="entry name" value="CBS"/>
    <property type="match status" value="2"/>
</dbReference>
<evidence type="ECO:0000256" key="5">
    <source>
        <dbReference type="ARBA" id="ARBA00022737"/>
    </source>
</evidence>
<evidence type="ECO:0000256" key="11">
    <source>
        <dbReference type="SAM" id="Phobius"/>
    </source>
</evidence>
<evidence type="ECO:0000256" key="1">
    <source>
        <dbReference type="ARBA" id="ARBA00004651"/>
    </source>
</evidence>
<dbReference type="Pfam" id="PF03471">
    <property type="entry name" value="CorC_HlyC"/>
    <property type="match status" value="1"/>
</dbReference>
<sequence length="502" mass="54757">MIEKVFLGSIVSLLGARVQDISDLPAMSLTEVLSRLLSVLLLIAINAFFVAAEFSMVTVRRSRINQLVDGGDVAAQTVQSLQQSIERLLSTMQLGITVSSLAIGWIGESTIAVLVRMSIGYLPLPTYIKSGIAHSFSISIVTFLLLAYLQIVLGELFPKSVALLYSEQLARTLGPPSLLIARLFNPFVSFLNQSTRSLLRFAGIEYDLRHRPVTPEELQLIIATSSESSGLEAEKRELLNNVFEFGEVWVEEVMVPRPSIVALPKAATFQTLLDEMAISNHSRYPVTGDSLDDIIGIIGFKQLAKPLAQGLLSPDTPIVTWMGSVRFVPEMMLLGELLPLMQSSSEEIAIVVDEFGGISGLVTLRDLIAEIIGRSYESSDSKEIALQVLDDRTFLVQAQLNVDDVNQILNVDLPVTDEYQTIGGFLSYQLQRMPAVGEVWRCDNVELTVVSVCGPRLDQIQIHLLSGAAGDRALSAVAAGEEEVVEKGRSNSGLKGVAKFSH</sequence>
<keyword evidence="5" id="KW-0677">Repeat</keyword>
<dbReference type="Gene3D" id="3.30.465.10">
    <property type="match status" value="1"/>
</dbReference>
<evidence type="ECO:0000259" key="12">
    <source>
        <dbReference type="PROSITE" id="PS51371"/>
    </source>
</evidence>
<gene>
    <name evidence="14" type="ORF">AVDCRST_MAG84-7101</name>
</gene>
<dbReference type="PANTHER" id="PTHR43099:SF2">
    <property type="entry name" value="UPF0053 PROTEIN YRKA"/>
    <property type="match status" value="1"/>
</dbReference>
<dbReference type="InterPro" id="IPR036318">
    <property type="entry name" value="FAD-bd_PCMH-like_sf"/>
</dbReference>
<dbReference type="PANTHER" id="PTHR43099">
    <property type="entry name" value="UPF0053 PROTEIN YRKA"/>
    <property type="match status" value="1"/>
</dbReference>
<dbReference type="EMBL" id="CADCTZ010001808">
    <property type="protein sequence ID" value="CAA9420105.1"/>
    <property type="molecule type" value="Genomic_DNA"/>
</dbReference>
<evidence type="ECO:0000256" key="8">
    <source>
        <dbReference type="ARBA" id="ARBA00023136"/>
    </source>
</evidence>
<evidence type="ECO:0000259" key="13">
    <source>
        <dbReference type="PROSITE" id="PS51846"/>
    </source>
</evidence>
<evidence type="ECO:0000256" key="9">
    <source>
        <dbReference type="PROSITE-ProRule" id="PRU00703"/>
    </source>
</evidence>
<accession>A0A6J4PMH5</accession>
<keyword evidence="3" id="KW-1003">Cell membrane</keyword>
<evidence type="ECO:0000256" key="7">
    <source>
        <dbReference type="ARBA" id="ARBA00023122"/>
    </source>
</evidence>
<evidence type="ECO:0008006" key="15">
    <source>
        <dbReference type="Google" id="ProtNLM"/>
    </source>
</evidence>
<dbReference type="InterPro" id="IPR005170">
    <property type="entry name" value="Transptr-assoc_dom"/>
</dbReference>
<feature type="domain" description="CNNM transmembrane" evidence="13">
    <location>
        <begin position="28"/>
        <end position="235"/>
    </location>
</feature>
<evidence type="ECO:0000256" key="3">
    <source>
        <dbReference type="ARBA" id="ARBA00022475"/>
    </source>
</evidence>
<evidence type="ECO:0000256" key="4">
    <source>
        <dbReference type="ARBA" id="ARBA00022692"/>
    </source>
</evidence>
<dbReference type="PROSITE" id="PS51371">
    <property type="entry name" value="CBS"/>
    <property type="match status" value="2"/>
</dbReference>
<reference evidence="14" key="1">
    <citation type="submission" date="2020-02" db="EMBL/GenBank/DDBJ databases">
        <authorList>
            <person name="Meier V. D."/>
        </authorList>
    </citation>
    <scope>NUCLEOTIDE SEQUENCE</scope>
    <source>
        <strain evidence="14">AVDCRST_MAG84</strain>
    </source>
</reference>
<dbReference type="GO" id="GO:0050660">
    <property type="term" value="F:flavin adenine dinucleotide binding"/>
    <property type="evidence" value="ECO:0007669"/>
    <property type="project" value="InterPro"/>
</dbReference>
<dbReference type="AlphaFoldDB" id="A0A6J4PMH5"/>
<dbReference type="InterPro" id="IPR046342">
    <property type="entry name" value="CBS_dom_sf"/>
</dbReference>
<dbReference type="SUPFAM" id="SSF54631">
    <property type="entry name" value="CBS-domain pair"/>
    <property type="match status" value="1"/>
</dbReference>
<organism evidence="14">
    <name type="scientific">uncultured Microcoleus sp</name>
    <dbReference type="NCBI Taxonomy" id="259945"/>
    <lineage>
        <taxon>Bacteria</taxon>
        <taxon>Bacillati</taxon>
        <taxon>Cyanobacteriota</taxon>
        <taxon>Cyanophyceae</taxon>
        <taxon>Oscillatoriophycideae</taxon>
        <taxon>Oscillatoriales</taxon>
        <taxon>Microcoleaceae</taxon>
        <taxon>Microcoleus</taxon>
        <taxon>environmental samples</taxon>
    </lineage>
</organism>
<evidence type="ECO:0000256" key="10">
    <source>
        <dbReference type="PROSITE-ProRule" id="PRU01193"/>
    </source>
</evidence>
<evidence type="ECO:0000256" key="2">
    <source>
        <dbReference type="ARBA" id="ARBA00006337"/>
    </source>
</evidence>
<feature type="transmembrane region" description="Helical" evidence="11">
    <location>
        <begin position="36"/>
        <end position="57"/>
    </location>
</feature>
<dbReference type="InterPro" id="IPR000644">
    <property type="entry name" value="CBS_dom"/>
</dbReference>
<dbReference type="InterPro" id="IPR044751">
    <property type="entry name" value="Ion_transp-like_CBS"/>
</dbReference>
<dbReference type="SUPFAM" id="SSF56176">
    <property type="entry name" value="FAD-binding/transporter-associated domain-like"/>
    <property type="match status" value="1"/>
</dbReference>
<feature type="domain" description="CBS" evidence="12">
    <location>
        <begin position="318"/>
        <end position="381"/>
    </location>
</feature>
<name>A0A6J4PMH5_9CYAN</name>
<protein>
    <recommendedName>
        <fullName evidence="15">Hemolysins and related proteins containing CBS domains</fullName>
    </recommendedName>
</protein>
<keyword evidence="8 10" id="KW-0472">Membrane</keyword>
<keyword evidence="6 10" id="KW-1133">Transmembrane helix</keyword>
<feature type="domain" description="CBS" evidence="12">
    <location>
        <begin position="254"/>
        <end position="316"/>
    </location>
</feature>
<dbReference type="InterPro" id="IPR002550">
    <property type="entry name" value="CNNM"/>
</dbReference>
<dbReference type="GO" id="GO:0005886">
    <property type="term" value="C:plasma membrane"/>
    <property type="evidence" value="ECO:0007669"/>
    <property type="project" value="UniProtKB-SubCell"/>
</dbReference>
<keyword evidence="4 10" id="KW-0812">Transmembrane</keyword>
<dbReference type="CDD" id="cd04590">
    <property type="entry name" value="CBS_pair_CorC_HlyC_assoc"/>
    <property type="match status" value="1"/>
</dbReference>
<proteinExistence type="inferred from homology"/>
<dbReference type="Pfam" id="PF01595">
    <property type="entry name" value="CNNM"/>
    <property type="match status" value="1"/>
</dbReference>
<keyword evidence="7 9" id="KW-0129">CBS domain</keyword>